<keyword evidence="5" id="KW-1185">Reference proteome</keyword>
<dbReference type="EMBL" id="CP011564">
    <property type="protein sequence ID" value="ALG80930.1"/>
    <property type="molecule type" value="Genomic_DNA"/>
</dbReference>
<evidence type="ECO:0000313" key="5">
    <source>
        <dbReference type="Proteomes" id="UP000069906"/>
    </source>
</evidence>
<feature type="compositionally biased region" description="Polar residues" evidence="1">
    <location>
        <begin position="37"/>
        <end position="52"/>
    </location>
</feature>
<feature type="region of interest" description="Disordered" evidence="1">
    <location>
        <begin position="30"/>
        <end position="52"/>
    </location>
</feature>
<accession>A0A0F7PB09</accession>
<name>A0A0F7PB09_9EURY</name>
<evidence type="ECO:0000313" key="4">
    <source>
        <dbReference type="Proteomes" id="UP000060390"/>
    </source>
</evidence>
<dbReference type="KEGG" id="hsf:HLASA_0014"/>
<dbReference type="Proteomes" id="UP000069906">
    <property type="component" value="Chromosome"/>
</dbReference>
<reference evidence="3 4" key="3">
    <citation type="journal article" date="2016" name="Stand. Genomic Sci.">
        <title>Complete genome sequence of 'Halanaeroarchaeum sulfurireducens' M27-SA2, a sulfur-reducing and acetate-oxidizing haloarchaeon from the deep-sea hypersaline anoxic lake Medee.</title>
        <authorList>
            <person name="Messina E."/>
            <person name="Sorokin D.Y."/>
            <person name="Kublanov I.V."/>
            <person name="Toshchakov S."/>
            <person name="Lopatina A."/>
            <person name="Arcadi E."/>
            <person name="Smedile F."/>
            <person name="La Spada G."/>
            <person name="La Cono V."/>
            <person name="Yakimov M.M."/>
        </authorList>
    </citation>
    <scope>NUCLEOTIDE SEQUENCE [LARGE SCALE GENOMIC DNA]</scope>
    <source>
        <strain evidence="3 4">M27-SA2</strain>
    </source>
</reference>
<protein>
    <submittedName>
        <fullName evidence="2">IS1341-type transposase</fullName>
    </submittedName>
</protein>
<reference evidence="2 5" key="1">
    <citation type="journal article" date="2015" name="ISME J.">
        <title>Elemental sulfur and acetate can support life of a novel strictly anaerobic haloarchaeon.</title>
        <authorList>
            <person name="Sorokin D.Y."/>
            <person name="Kublanov I.V."/>
            <person name="Gavrilov S.N."/>
            <person name="Rojo D."/>
            <person name="Roman P."/>
            <person name="Golyshin P.N."/>
            <person name="Slepak V.Z."/>
            <person name="Smedile F."/>
            <person name="Ferrer M."/>
            <person name="Messina E."/>
            <person name="La Cono V."/>
            <person name="Yakimov M.M."/>
        </authorList>
    </citation>
    <scope>NUCLEOTIDE SEQUENCE [LARGE SCALE GENOMIC DNA]</scope>
    <source>
        <strain evidence="2 5">HSR2</strain>
    </source>
</reference>
<proteinExistence type="predicted"/>
<evidence type="ECO:0000313" key="2">
    <source>
        <dbReference type="EMBL" id="AKH96528.1"/>
    </source>
</evidence>
<gene>
    <name evidence="3" type="ORF">HLASA_0014</name>
    <name evidence="2" type="ORF">HLASF_0014</name>
</gene>
<evidence type="ECO:0000256" key="1">
    <source>
        <dbReference type="SAM" id="MobiDB-lite"/>
    </source>
</evidence>
<dbReference type="EMBL" id="CP008874">
    <property type="protein sequence ID" value="AKH96528.1"/>
    <property type="molecule type" value="Genomic_DNA"/>
</dbReference>
<dbReference type="KEGG" id="hsu:HLASF_0014"/>
<sequence length="52" mass="5659">MGFLGGVLSIQSPTDGAYWQWNDHEWTPAVFGEHSWSPDQPSVSEPASSQPG</sequence>
<dbReference type="HOGENOM" id="CLU_3075183_0_0_2"/>
<organism evidence="2 5">
    <name type="scientific">Halanaeroarchaeum sulfurireducens</name>
    <dbReference type="NCBI Taxonomy" id="1604004"/>
    <lineage>
        <taxon>Archaea</taxon>
        <taxon>Methanobacteriati</taxon>
        <taxon>Methanobacteriota</taxon>
        <taxon>Stenosarchaea group</taxon>
        <taxon>Halobacteria</taxon>
        <taxon>Halobacteriales</taxon>
        <taxon>Halobacteriaceae</taxon>
        <taxon>Halanaeroarchaeum</taxon>
    </lineage>
</organism>
<evidence type="ECO:0000313" key="3">
    <source>
        <dbReference type="EMBL" id="ALG80930.1"/>
    </source>
</evidence>
<dbReference type="AlphaFoldDB" id="A0A0F7PB09"/>
<reference evidence="4" key="2">
    <citation type="submission" date="2015-05" db="EMBL/GenBank/DDBJ databases">
        <title>Complete genome sequence of Halanaeroarchaeum sulfurireducens type strain M27-SA2, a sulfate-reducer haloarchaeon from marine anoxic lake Medee.</title>
        <authorList>
            <person name="Messina E."/>
            <person name="Kublanov I.V."/>
            <person name="Toshchakov S."/>
            <person name="Arcadi E."/>
            <person name="La Spada G."/>
            <person name="La Cono V."/>
            <person name="Yakimov M.M."/>
        </authorList>
    </citation>
    <scope>NUCLEOTIDE SEQUENCE [LARGE SCALE GENOMIC DNA]</scope>
    <source>
        <strain evidence="4">M27-SA2</strain>
    </source>
</reference>
<dbReference type="Proteomes" id="UP000060390">
    <property type="component" value="Chromosome"/>
</dbReference>